<evidence type="ECO:0000313" key="2">
    <source>
        <dbReference type="Proteomes" id="UP000672039"/>
    </source>
</evidence>
<accession>A0ABX7WVI8</accession>
<gene>
    <name evidence="1" type="ORF">J9253_16960</name>
</gene>
<dbReference type="Proteomes" id="UP000672039">
    <property type="component" value="Chromosome"/>
</dbReference>
<proteinExistence type="predicted"/>
<sequence>MISAIRFLHLHDQWLRAWGRVVVGLLLLLVLIPKASAVFTFSELTPERSITMQVGSSLFGRINSVKFDVSNASISSNSVLVTGIPSDTANTAATSPAGGMSVHLTAKMPETAQVTLNVDSAAGLSCVAGSGCGMTIIPFNTISWISYNHNATYPTLDIQNGTFNGSSSQILATYSFFNTSVKMSNVLIFQYANTTLYPAGQYSGRVTFTGSMP</sequence>
<dbReference type="EMBL" id="CP072801">
    <property type="protein sequence ID" value="QTR45674.1"/>
    <property type="molecule type" value="Genomic_DNA"/>
</dbReference>
<dbReference type="RefSeq" id="WP_210222072.1">
    <property type="nucleotide sequence ID" value="NZ_CP072801.1"/>
</dbReference>
<reference evidence="1 2" key="1">
    <citation type="submission" date="2021-04" db="EMBL/GenBank/DDBJ databases">
        <title>Genomics, taxonomy and metabolism of representatives of sulfur bacteria of the genus Thiothrix: Thiothrix fructosivorans QT, Thiothrix unzii A1T and three new species, Thiothrix subterranea sp. nov., Thiothrix litoralis sp. nov. and 'Candidatus Thiothrix anitrata' sp. nov.</title>
        <authorList>
            <person name="Ravin N.V."/>
            <person name="Smolyakov D."/>
            <person name="Rudenko T.S."/>
            <person name="Mardanov A.V."/>
            <person name="Beletsky A.V."/>
            <person name="Markov N.D."/>
            <person name="Fomenkov A.I."/>
            <person name="Roberts R.J."/>
            <person name="Karnachuk O.V."/>
            <person name="Novikov A."/>
            <person name="Grabovich M.Y."/>
        </authorList>
    </citation>
    <scope>NUCLEOTIDE SEQUENCE [LARGE SCALE GENOMIC DNA]</scope>
    <source>
        <strain evidence="1 2">AS</strain>
    </source>
</reference>
<protein>
    <submittedName>
        <fullName evidence="1">Uncharacterized protein</fullName>
    </submittedName>
</protein>
<organism evidence="1 2">
    <name type="scientific">Thiothrix litoralis</name>
    <dbReference type="NCBI Taxonomy" id="2891210"/>
    <lineage>
        <taxon>Bacteria</taxon>
        <taxon>Pseudomonadati</taxon>
        <taxon>Pseudomonadota</taxon>
        <taxon>Gammaproteobacteria</taxon>
        <taxon>Thiotrichales</taxon>
        <taxon>Thiotrichaceae</taxon>
        <taxon>Thiothrix</taxon>
    </lineage>
</organism>
<keyword evidence="2" id="KW-1185">Reference proteome</keyword>
<evidence type="ECO:0000313" key="1">
    <source>
        <dbReference type="EMBL" id="QTR45674.1"/>
    </source>
</evidence>
<name>A0ABX7WVI8_9GAMM</name>